<keyword evidence="2" id="KW-1185">Reference proteome</keyword>
<proteinExistence type="predicted"/>
<sequence length="122" mass="13738">MPILYRRIAPEYCSFYIAGSRNVEVPIGGELRTVRASRDCLNVSCLYAQNGDTAVFLGRAVDVERPEKPIYDGMLNTQSSLVIIFDANMPEIMSMQVTTVETRVRIWVNRLLEPDKIQIGLG</sequence>
<protein>
    <submittedName>
        <fullName evidence="1">Uncharacterized protein</fullName>
    </submittedName>
</protein>
<gene>
    <name evidence="1" type="ORF">J1C56_18980</name>
</gene>
<reference evidence="1" key="1">
    <citation type="journal article" date="2021" name="Microorganisms">
        <title>Phylogenomic Reconstruction and Metabolic Potential of the Genus Aminobacter.</title>
        <authorList>
            <person name="Artuso I."/>
            <person name="Turrini P."/>
            <person name="Pirolo M."/>
            <person name="Lugli G.A."/>
            <person name="Ventura M."/>
            <person name="Visca P."/>
        </authorList>
    </citation>
    <scope>NUCLEOTIDE SEQUENCE</scope>
    <source>
        <strain evidence="1">LMG 26462</strain>
    </source>
</reference>
<name>A0A9X1D5Y8_9HYPH</name>
<evidence type="ECO:0000313" key="2">
    <source>
        <dbReference type="Proteomes" id="UP001138921"/>
    </source>
</evidence>
<reference evidence="1" key="2">
    <citation type="submission" date="2021-03" db="EMBL/GenBank/DDBJ databases">
        <authorList>
            <person name="Artuso I."/>
            <person name="Turrini P."/>
            <person name="Pirolo M."/>
            <person name="Lugli G.A."/>
            <person name="Ventura M."/>
            <person name="Visca P."/>
        </authorList>
    </citation>
    <scope>NUCLEOTIDE SEQUENCE</scope>
    <source>
        <strain evidence="1">LMG 26462</strain>
    </source>
</reference>
<dbReference type="Proteomes" id="UP001138921">
    <property type="component" value="Unassembled WGS sequence"/>
</dbReference>
<comment type="caution">
    <text evidence="1">The sequence shown here is derived from an EMBL/GenBank/DDBJ whole genome shotgun (WGS) entry which is preliminary data.</text>
</comment>
<evidence type="ECO:0000313" key="1">
    <source>
        <dbReference type="EMBL" id="MBT1157682.1"/>
    </source>
</evidence>
<dbReference type="RefSeq" id="WP_214391609.1">
    <property type="nucleotide sequence ID" value="NZ_JAFLWW010000005.1"/>
</dbReference>
<dbReference type="EMBL" id="JAFLWW010000005">
    <property type="protein sequence ID" value="MBT1157682.1"/>
    <property type="molecule type" value="Genomic_DNA"/>
</dbReference>
<organism evidence="1 2">
    <name type="scientific">Aminobacter anthyllidis</name>
    <dbReference type="NCBI Taxonomy" id="1035067"/>
    <lineage>
        <taxon>Bacteria</taxon>
        <taxon>Pseudomonadati</taxon>
        <taxon>Pseudomonadota</taxon>
        <taxon>Alphaproteobacteria</taxon>
        <taxon>Hyphomicrobiales</taxon>
        <taxon>Phyllobacteriaceae</taxon>
        <taxon>Aminobacter</taxon>
    </lineage>
</organism>
<accession>A0A9X1D5Y8</accession>
<dbReference type="AlphaFoldDB" id="A0A9X1D5Y8"/>